<feature type="compositionally biased region" description="Polar residues" evidence="1">
    <location>
        <begin position="21"/>
        <end position="30"/>
    </location>
</feature>
<keyword evidence="3" id="KW-1185">Reference proteome</keyword>
<evidence type="ECO:0000313" key="2">
    <source>
        <dbReference type="EMBL" id="ASV73006.1"/>
    </source>
</evidence>
<feature type="compositionally biased region" description="Basic and acidic residues" evidence="1">
    <location>
        <begin position="10"/>
        <end position="20"/>
    </location>
</feature>
<sequence length="67" mass="7504">MGNQSVFIGPDKRVPPEKTDVTSTSLQNNGPDERVPPEKTDVTRTSLQRRTWQAGPSKRLRRRVSSG</sequence>
<proteinExistence type="predicted"/>
<gene>
    <name evidence="2" type="ORF">THTE_0404</name>
</gene>
<dbReference type="AlphaFoldDB" id="A0A286RAL6"/>
<organism evidence="2 3">
    <name type="scientific">Thermogutta terrifontis</name>
    <dbReference type="NCBI Taxonomy" id="1331910"/>
    <lineage>
        <taxon>Bacteria</taxon>
        <taxon>Pseudomonadati</taxon>
        <taxon>Planctomycetota</taxon>
        <taxon>Planctomycetia</taxon>
        <taxon>Pirellulales</taxon>
        <taxon>Thermoguttaceae</taxon>
        <taxon>Thermogutta</taxon>
    </lineage>
</organism>
<dbReference type="EMBL" id="CP018477">
    <property type="protein sequence ID" value="ASV73006.1"/>
    <property type="molecule type" value="Genomic_DNA"/>
</dbReference>
<name>A0A286RAL6_9BACT</name>
<accession>A0A286RAL6</accession>
<feature type="region of interest" description="Disordered" evidence="1">
    <location>
        <begin position="1"/>
        <end position="67"/>
    </location>
</feature>
<reference evidence="2 3" key="1">
    <citation type="journal article" name="Front. Microbiol.">
        <title>Sugar Metabolism of the First Thermophilic Planctomycete Thermogutta terrifontis: Comparative Genomic and Transcriptomic Approaches.</title>
        <authorList>
            <person name="Elcheninov A.G."/>
            <person name="Menzel P."/>
            <person name="Gudbergsdottir S.R."/>
            <person name="Slesarev A.I."/>
            <person name="Kadnikov V.V."/>
            <person name="Krogh A."/>
            <person name="Bonch-Osmolovskaya E.A."/>
            <person name="Peng X."/>
            <person name="Kublanov I.V."/>
        </authorList>
    </citation>
    <scope>NUCLEOTIDE SEQUENCE [LARGE SCALE GENOMIC DNA]</scope>
    <source>
        <strain evidence="2 3">R1</strain>
    </source>
</reference>
<dbReference type="KEGG" id="ttf:THTE_0404"/>
<evidence type="ECO:0000313" key="3">
    <source>
        <dbReference type="Proteomes" id="UP000215086"/>
    </source>
</evidence>
<dbReference type="Proteomes" id="UP000215086">
    <property type="component" value="Chromosome"/>
</dbReference>
<protein>
    <submittedName>
        <fullName evidence="2">Uncharacterized protein</fullName>
    </submittedName>
</protein>
<feature type="compositionally biased region" description="Basic and acidic residues" evidence="1">
    <location>
        <begin position="31"/>
        <end position="42"/>
    </location>
</feature>
<evidence type="ECO:0000256" key="1">
    <source>
        <dbReference type="SAM" id="MobiDB-lite"/>
    </source>
</evidence>
<feature type="compositionally biased region" description="Basic residues" evidence="1">
    <location>
        <begin position="58"/>
        <end position="67"/>
    </location>
</feature>